<reference evidence="2" key="1">
    <citation type="submission" date="2022-11" db="UniProtKB">
        <authorList>
            <consortium name="WormBaseParasite"/>
        </authorList>
    </citation>
    <scope>IDENTIFICATION</scope>
</reference>
<proteinExistence type="predicted"/>
<name>A0AC34FKJ0_9BILA</name>
<dbReference type="WBParaSite" id="ES5_v2.g17813.t1">
    <property type="protein sequence ID" value="ES5_v2.g17813.t1"/>
    <property type="gene ID" value="ES5_v2.g17813"/>
</dbReference>
<evidence type="ECO:0000313" key="1">
    <source>
        <dbReference type="Proteomes" id="UP000887579"/>
    </source>
</evidence>
<accession>A0AC34FKJ0</accession>
<sequence>MFFFIIILVSIGGLFRYLRKIIFHRYRHPHTLAFFHPFCEGGGGGERVLFQAIDTLLNAGKRSRRRFNRIIIYSKTTDSTIEDILNNVRKRFQIKLVQNVDTVDQIRIELVQLRTVWLLNPKNFPRFTLILQSMAEIVVAFEAMYKFLPEVFIDTTGCPFTLPVFACLGGCNVACYVHYPTITAQMFGRVSEGKAMYNNADFIAKNKYLTAAKLGYYRIFGLLYRGCGYAAEVIMTNGSWTTEHIKQLWPGKPIMVYPPVDVHLYEKGTKIRNKSPATILSVGQIRPEKNHKLQIEVLQLLKQSNVNVTLTIAGGCRNEEDNQRLENLKNYAAELGVEKYIYWKINITNEELRELNNTALIGIHTMIEEHFGIAIVESIAAGCIMVAHNSGGPKCDIVKEGITGYLADTAEEYAECIKKIIDSSDDELQEMRDKAIEDVEIFSVKNFSDNFLKALNELK</sequence>
<dbReference type="Proteomes" id="UP000887579">
    <property type="component" value="Unplaced"/>
</dbReference>
<protein>
    <submittedName>
        <fullName evidence="2">GDP-Man:Man(3)GlcNAc(2)-PP-Dol alpha-1,2-mannosyltransferase</fullName>
    </submittedName>
</protein>
<organism evidence="1 2">
    <name type="scientific">Panagrolaimus sp. ES5</name>
    <dbReference type="NCBI Taxonomy" id="591445"/>
    <lineage>
        <taxon>Eukaryota</taxon>
        <taxon>Metazoa</taxon>
        <taxon>Ecdysozoa</taxon>
        <taxon>Nematoda</taxon>
        <taxon>Chromadorea</taxon>
        <taxon>Rhabditida</taxon>
        <taxon>Tylenchina</taxon>
        <taxon>Panagrolaimomorpha</taxon>
        <taxon>Panagrolaimoidea</taxon>
        <taxon>Panagrolaimidae</taxon>
        <taxon>Panagrolaimus</taxon>
    </lineage>
</organism>
<evidence type="ECO:0000313" key="2">
    <source>
        <dbReference type="WBParaSite" id="ES5_v2.g17813.t1"/>
    </source>
</evidence>